<dbReference type="Pfam" id="PF20789">
    <property type="entry name" value="4HBT_3C"/>
    <property type="match status" value="1"/>
</dbReference>
<name>A0ABU7JVV1_9NOCA</name>
<dbReference type="Gene3D" id="2.40.160.210">
    <property type="entry name" value="Acyl-CoA thioesterase, double hotdog domain"/>
    <property type="match status" value="1"/>
</dbReference>
<comment type="caution">
    <text evidence="2">The sequence shown here is derived from an EMBL/GenBank/DDBJ whole genome shotgun (WGS) entry which is preliminary data.</text>
</comment>
<reference evidence="2 3" key="1">
    <citation type="submission" date="2023-08" db="EMBL/GenBank/DDBJ databases">
        <authorList>
            <person name="Girao M."/>
            <person name="Carvalho M.F."/>
        </authorList>
    </citation>
    <scope>NUCLEOTIDE SEQUENCE [LARGE SCALE GENOMIC DNA]</scope>
    <source>
        <strain evidence="2 3">CC-R104</strain>
    </source>
</reference>
<dbReference type="InterPro" id="IPR029069">
    <property type="entry name" value="HotDog_dom_sf"/>
</dbReference>
<organism evidence="2 3">
    <name type="scientific">Rhodococcus chondri</name>
    <dbReference type="NCBI Taxonomy" id="3065941"/>
    <lineage>
        <taxon>Bacteria</taxon>
        <taxon>Bacillati</taxon>
        <taxon>Actinomycetota</taxon>
        <taxon>Actinomycetes</taxon>
        <taxon>Mycobacteriales</taxon>
        <taxon>Nocardiaceae</taxon>
        <taxon>Rhodococcus</taxon>
    </lineage>
</organism>
<dbReference type="SUPFAM" id="SSF54637">
    <property type="entry name" value="Thioesterase/thiol ester dehydrase-isomerase"/>
    <property type="match status" value="2"/>
</dbReference>
<dbReference type="EMBL" id="JAUZMZ010000124">
    <property type="protein sequence ID" value="MEE2034158.1"/>
    <property type="molecule type" value="Genomic_DNA"/>
</dbReference>
<evidence type="ECO:0000313" key="3">
    <source>
        <dbReference type="Proteomes" id="UP001331936"/>
    </source>
</evidence>
<feature type="domain" description="Acyl-CoA thioesterase-like C-terminal" evidence="1">
    <location>
        <begin position="108"/>
        <end position="237"/>
    </location>
</feature>
<proteinExistence type="predicted"/>
<evidence type="ECO:0000259" key="1">
    <source>
        <dbReference type="Pfam" id="PF20789"/>
    </source>
</evidence>
<gene>
    <name evidence="2" type="ORF">Q8814_18915</name>
</gene>
<dbReference type="RefSeq" id="WP_330153531.1">
    <property type="nucleotide sequence ID" value="NZ_JAUZMZ010000124.1"/>
</dbReference>
<accession>A0ABU7JVV1</accession>
<dbReference type="InterPro" id="IPR042171">
    <property type="entry name" value="Acyl-CoA_hotdog"/>
</dbReference>
<dbReference type="Proteomes" id="UP001331936">
    <property type="component" value="Unassembled WGS sequence"/>
</dbReference>
<sequence length="242" mass="26393">MTTTIDPSLTRFDHTWRAFDGIHGGLVLASMLRSAAVETGAVPIAATAHFYSPVRPGRVRPIVRSAGRPSAVQVSIGDAATALVRLSRTVGEAEYTPRIEVDTDPNQLDPLDIPVDFVPFSQHLDIRPINAARPFAGGSDPEFDVWIRLRPALEITGVERAAILLDALPPGLFATRTTPVPIPTVELTTHFAPGAHTSHGPWHRLRHRTVWATSDRCVDEAELFTADGQLAAQARQSRRVLR</sequence>
<dbReference type="InterPro" id="IPR049450">
    <property type="entry name" value="ACOT8-like_C"/>
</dbReference>
<keyword evidence="3" id="KW-1185">Reference proteome</keyword>
<evidence type="ECO:0000313" key="2">
    <source>
        <dbReference type="EMBL" id="MEE2034158.1"/>
    </source>
</evidence>
<protein>
    <submittedName>
        <fullName evidence="2">Thioesterase family protein</fullName>
    </submittedName>
</protein>